<dbReference type="SUPFAM" id="SSF58104">
    <property type="entry name" value="Methyl-accepting chemotaxis protein (MCP) signaling domain"/>
    <property type="match status" value="1"/>
</dbReference>
<evidence type="ECO:0000259" key="4">
    <source>
        <dbReference type="PROSITE" id="PS50111"/>
    </source>
</evidence>
<accession>A0ABT5IGF1</accession>
<dbReference type="InterPro" id="IPR013655">
    <property type="entry name" value="PAS_fold_3"/>
</dbReference>
<dbReference type="InterPro" id="IPR004089">
    <property type="entry name" value="MCPsignal_dom"/>
</dbReference>
<sequence length="514" mass="56406">MGLFSNAKTDTESQSFKELWSVLSRHAGVGLWDAVLHNGDPMHRESQWRWSEEFRRLLGFQPGDVAGFPEEVHSWSDRLHPEDAQATFDAFGACLADRSGQTKYDVQYRLKRRDGAYRWFRAIGGVVRNTQGTAVRACGALIDIHEERDAVTRFELLDSFAGVGLWDAIIHNADPMHAQSRWRWSPELRRVMGFAPHDYKGFPDVVSSWADRLHPEDAQPTFDAFSACLNDRTGKLSYDVTYRLKIADGSYKWFRAVGGVLRDRSGTPLRACGSLIDVHEQKLAELSRVEEGRIHHRITQLVEGMVTDSTAVATQSSGEIAAIAGATDELALSIREIASRVRRSSEATAQASANVGETSKVFSELQASIAQISEVVTLINGIASQTNLLALNATIEAARAGEAGKGFAVVATEVKQLATQSANATKQIQSHIATIQTAAEKASASMNEVTHVTQTTESIGSEIAGAVSQQDAASQEIARRVDEVSQKSLQLESLIQNFASDVRENINQLEKLRA</sequence>
<dbReference type="InterPro" id="IPR035965">
    <property type="entry name" value="PAS-like_dom_sf"/>
</dbReference>
<dbReference type="InterPro" id="IPR000014">
    <property type="entry name" value="PAS"/>
</dbReference>
<dbReference type="CDD" id="cd00130">
    <property type="entry name" value="PAS"/>
    <property type="match status" value="2"/>
</dbReference>
<evidence type="ECO:0000313" key="6">
    <source>
        <dbReference type="EMBL" id="MDC7695283.1"/>
    </source>
</evidence>
<dbReference type="PANTHER" id="PTHR32089:SF112">
    <property type="entry name" value="LYSOZYME-LIKE PROTEIN-RELATED"/>
    <property type="match status" value="1"/>
</dbReference>
<dbReference type="SMART" id="SM00086">
    <property type="entry name" value="PAC"/>
    <property type="match status" value="2"/>
</dbReference>
<dbReference type="NCBIfam" id="TIGR00229">
    <property type="entry name" value="sensory_box"/>
    <property type="match status" value="1"/>
</dbReference>
<protein>
    <submittedName>
        <fullName evidence="6">PAS domain-containing protein</fullName>
    </submittedName>
</protein>
<comment type="similarity">
    <text evidence="2">Belongs to the methyl-accepting chemotaxis (MCP) protein family.</text>
</comment>
<dbReference type="SUPFAM" id="SSF55785">
    <property type="entry name" value="PYP-like sensor domain (PAS domain)"/>
    <property type="match status" value="2"/>
</dbReference>
<dbReference type="PANTHER" id="PTHR32089">
    <property type="entry name" value="METHYL-ACCEPTING CHEMOTAXIS PROTEIN MCPB"/>
    <property type="match status" value="1"/>
</dbReference>
<dbReference type="InterPro" id="IPR001610">
    <property type="entry name" value="PAC"/>
</dbReference>
<feature type="domain" description="Methyl-accepting transducer" evidence="4">
    <location>
        <begin position="308"/>
        <end position="506"/>
    </location>
</feature>
<proteinExistence type="inferred from homology"/>
<evidence type="ECO:0000256" key="2">
    <source>
        <dbReference type="ARBA" id="ARBA00029447"/>
    </source>
</evidence>
<dbReference type="Pfam" id="PF00015">
    <property type="entry name" value="MCPsignal"/>
    <property type="match status" value="1"/>
</dbReference>
<dbReference type="InterPro" id="IPR004090">
    <property type="entry name" value="Chemotax_Me-accpt_rcpt"/>
</dbReference>
<feature type="domain" description="PAC" evidence="5">
    <location>
        <begin position="104"/>
        <end position="156"/>
    </location>
</feature>
<evidence type="ECO:0000256" key="3">
    <source>
        <dbReference type="PROSITE-ProRule" id="PRU00284"/>
    </source>
</evidence>
<organism evidence="6 7">
    <name type="scientific">Asticcacaulis currens</name>
    <dbReference type="NCBI Taxonomy" id="2984210"/>
    <lineage>
        <taxon>Bacteria</taxon>
        <taxon>Pseudomonadati</taxon>
        <taxon>Pseudomonadota</taxon>
        <taxon>Alphaproteobacteria</taxon>
        <taxon>Caulobacterales</taxon>
        <taxon>Caulobacteraceae</taxon>
        <taxon>Asticcacaulis</taxon>
    </lineage>
</organism>
<dbReference type="EMBL" id="JAQQKW010000008">
    <property type="protein sequence ID" value="MDC7695283.1"/>
    <property type="molecule type" value="Genomic_DNA"/>
</dbReference>
<dbReference type="PROSITE" id="PS50113">
    <property type="entry name" value="PAC"/>
    <property type="match status" value="2"/>
</dbReference>
<dbReference type="SMART" id="SM00283">
    <property type="entry name" value="MA"/>
    <property type="match status" value="1"/>
</dbReference>
<dbReference type="Gene3D" id="1.10.287.950">
    <property type="entry name" value="Methyl-accepting chemotaxis protein"/>
    <property type="match status" value="1"/>
</dbReference>
<dbReference type="Pfam" id="PF08447">
    <property type="entry name" value="PAS_3"/>
    <property type="match status" value="2"/>
</dbReference>
<feature type="domain" description="PAC" evidence="5">
    <location>
        <begin position="238"/>
        <end position="290"/>
    </location>
</feature>
<dbReference type="InterPro" id="IPR000700">
    <property type="entry name" value="PAS-assoc_C"/>
</dbReference>
<evidence type="ECO:0000313" key="7">
    <source>
        <dbReference type="Proteomes" id="UP001216595"/>
    </source>
</evidence>
<comment type="caution">
    <text evidence="6">The sequence shown here is derived from an EMBL/GenBank/DDBJ whole genome shotgun (WGS) entry which is preliminary data.</text>
</comment>
<name>A0ABT5IGF1_9CAUL</name>
<dbReference type="PRINTS" id="PR00260">
    <property type="entry name" value="CHEMTRNSDUCR"/>
</dbReference>
<keyword evidence="7" id="KW-1185">Reference proteome</keyword>
<keyword evidence="1 3" id="KW-0807">Transducer</keyword>
<dbReference type="RefSeq" id="WP_272741960.1">
    <property type="nucleotide sequence ID" value="NZ_JAQQKW010000008.1"/>
</dbReference>
<dbReference type="Gene3D" id="3.30.450.20">
    <property type="entry name" value="PAS domain"/>
    <property type="match status" value="2"/>
</dbReference>
<gene>
    <name evidence="6" type="ORF">PQU94_13440</name>
</gene>
<dbReference type="Proteomes" id="UP001216595">
    <property type="component" value="Unassembled WGS sequence"/>
</dbReference>
<evidence type="ECO:0000256" key="1">
    <source>
        <dbReference type="ARBA" id="ARBA00023224"/>
    </source>
</evidence>
<evidence type="ECO:0000259" key="5">
    <source>
        <dbReference type="PROSITE" id="PS50113"/>
    </source>
</evidence>
<reference evidence="6 7" key="1">
    <citation type="submission" date="2023-01" db="EMBL/GenBank/DDBJ databases">
        <title>Novel species of the genus Asticcacaulis isolated from rivers.</title>
        <authorList>
            <person name="Lu H."/>
        </authorList>
    </citation>
    <scope>NUCLEOTIDE SEQUENCE [LARGE SCALE GENOMIC DNA]</scope>
    <source>
        <strain evidence="6 7">DXS10W</strain>
    </source>
</reference>
<dbReference type="PROSITE" id="PS50111">
    <property type="entry name" value="CHEMOTAXIS_TRANSDUC_2"/>
    <property type="match status" value="1"/>
</dbReference>